<gene>
    <name evidence="1" type="ORF">NC653_026231</name>
</gene>
<evidence type="ECO:0000313" key="1">
    <source>
        <dbReference type="EMBL" id="KAJ6983362.1"/>
    </source>
</evidence>
<proteinExistence type="predicted"/>
<dbReference type="Proteomes" id="UP001164929">
    <property type="component" value="Chromosome 10"/>
</dbReference>
<protein>
    <submittedName>
        <fullName evidence="1">Uncharacterized protein</fullName>
    </submittedName>
</protein>
<dbReference type="EMBL" id="JAQIZT010000010">
    <property type="protein sequence ID" value="KAJ6983362.1"/>
    <property type="molecule type" value="Genomic_DNA"/>
</dbReference>
<dbReference type="AlphaFoldDB" id="A0AAD6Q900"/>
<reference evidence="1" key="1">
    <citation type="journal article" date="2023" name="Mol. Ecol. Resour.">
        <title>Chromosome-level genome assembly of a triploid poplar Populus alba 'Berolinensis'.</title>
        <authorList>
            <person name="Chen S."/>
            <person name="Yu Y."/>
            <person name="Wang X."/>
            <person name="Wang S."/>
            <person name="Zhang T."/>
            <person name="Zhou Y."/>
            <person name="He R."/>
            <person name="Meng N."/>
            <person name="Wang Y."/>
            <person name="Liu W."/>
            <person name="Liu Z."/>
            <person name="Liu J."/>
            <person name="Guo Q."/>
            <person name="Huang H."/>
            <person name="Sederoff R.R."/>
            <person name="Wang G."/>
            <person name="Qu G."/>
            <person name="Chen S."/>
        </authorList>
    </citation>
    <scope>NUCLEOTIDE SEQUENCE</scope>
    <source>
        <strain evidence="1">SC-2020</strain>
    </source>
</reference>
<accession>A0AAD6Q900</accession>
<name>A0AAD6Q900_9ROSI</name>
<organism evidence="1 2">
    <name type="scientific">Populus alba x Populus x berolinensis</name>
    <dbReference type="NCBI Taxonomy" id="444605"/>
    <lineage>
        <taxon>Eukaryota</taxon>
        <taxon>Viridiplantae</taxon>
        <taxon>Streptophyta</taxon>
        <taxon>Embryophyta</taxon>
        <taxon>Tracheophyta</taxon>
        <taxon>Spermatophyta</taxon>
        <taxon>Magnoliopsida</taxon>
        <taxon>eudicotyledons</taxon>
        <taxon>Gunneridae</taxon>
        <taxon>Pentapetalae</taxon>
        <taxon>rosids</taxon>
        <taxon>fabids</taxon>
        <taxon>Malpighiales</taxon>
        <taxon>Salicaceae</taxon>
        <taxon>Saliceae</taxon>
        <taxon>Populus</taxon>
    </lineage>
</organism>
<comment type="caution">
    <text evidence="1">The sequence shown here is derived from an EMBL/GenBank/DDBJ whole genome shotgun (WGS) entry which is preliminary data.</text>
</comment>
<keyword evidence="2" id="KW-1185">Reference proteome</keyword>
<sequence>MHTCHFFFMHIVLDYQTQWPLRLPLCLFEIQKQSNESRL</sequence>
<evidence type="ECO:0000313" key="2">
    <source>
        <dbReference type="Proteomes" id="UP001164929"/>
    </source>
</evidence>